<name>A0A7J7MI22_9MAGN</name>
<dbReference type="AlphaFoldDB" id="A0A7J7MI22"/>
<proteinExistence type="predicted"/>
<keyword evidence="2" id="KW-1185">Reference proteome</keyword>
<comment type="caution">
    <text evidence="1">The sequence shown here is derived from an EMBL/GenBank/DDBJ whole genome shotgun (WGS) entry which is preliminary data.</text>
</comment>
<dbReference type="InterPro" id="IPR011009">
    <property type="entry name" value="Kinase-like_dom_sf"/>
</dbReference>
<accession>A0A7J7MI22</accession>
<sequence>MENYKKVDGNNDMDLELWYDKANANVNTKELVAIKYIERETRSGKIFYFSSSYICPVLQNIYILSFLTPTHLAIVMEYANGGELGDFVKVKESRIQGFPNLLIFRK</sequence>
<dbReference type="OrthoDB" id="193931at2759"/>
<reference evidence="1 2" key="1">
    <citation type="journal article" date="2020" name="IScience">
        <title>Genome Sequencing of the Endangered Kingdonia uniflora (Circaeasteraceae, Ranunculales) Reveals Potential Mechanisms of Evolutionary Specialization.</title>
        <authorList>
            <person name="Sun Y."/>
            <person name="Deng T."/>
            <person name="Zhang A."/>
            <person name="Moore M.J."/>
            <person name="Landis J.B."/>
            <person name="Lin N."/>
            <person name="Zhang H."/>
            <person name="Zhang X."/>
            <person name="Huang J."/>
            <person name="Zhang X."/>
            <person name="Sun H."/>
            <person name="Wang H."/>
        </authorList>
    </citation>
    <scope>NUCLEOTIDE SEQUENCE [LARGE SCALE GENOMIC DNA]</scope>
    <source>
        <strain evidence="1">TB1705</strain>
        <tissue evidence="1">Leaf</tissue>
    </source>
</reference>
<dbReference type="SUPFAM" id="SSF56112">
    <property type="entry name" value="Protein kinase-like (PK-like)"/>
    <property type="match status" value="1"/>
</dbReference>
<dbReference type="Proteomes" id="UP000541444">
    <property type="component" value="Unassembled WGS sequence"/>
</dbReference>
<evidence type="ECO:0008006" key="3">
    <source>
        <dbReference type="Google" id="ProtNLM"/>
    </source>
</evidence>
<organism evidence="1 2">
    <name type="scientific">Kingdonia uniflora</name>
    <dbReference type="NCBI Taxonomy" id="39325"/>
    <lineage>
        <taxon>Eukaryota</taxon>
        <taxon>Viridiplantae</taxon>
        <taxon>Streptophyta</taxon>
        <taxon>Embryophyta</taxon>
        <taxon>Tracheophyta</taxon>
        <taxon>Spermatophyta</taxon>
        <taxon>Magnoliopsida</taxon>
        <taxon>Ranunculales</taxon>
        <taxon>Circaeasteraceae</taxon>
        <taxon>Kingdonia</taxon>
    </lineage>
</organism>
<evidence type="ECO:0000313" key="1">
    <source>
        <dbReference type="EMBL" id="KAF6154378.1"/>
    </source>
</evidence>
<evidence type="ECO:0000313" key="2">
    <source>
        <dbReference type="Proteomes" id="UP000541444"/>
    </source>
</evidence>
<dbReference type="EMBL" id="JACGCM010001501">
    <property type="protein sequence ID" value="KAF6154378.1"/>
    <property type="molecule type" value="Genomic_DNA"/>
</dbReference>
<protein>
    <recommendedName>
        <fullName evidence="3">Protein kinase domain-containing protein</fullName>
    </recommendedName>
</protein>
<gene>
    <name evidence="1" type="ORF">GIB67_026834</name>
</gene>